<organism evidence="1">
    <name type="scientific">Chromera velia CCMP2878</name>
    <dbReference type="NCBI Taxonomy" id="1169474"/>
    <lineage>
        <taxon>Eukaryota</taxon>
        <taxon>Sar</taxon>
        <taxon>Alveolata</taxon>
        <taxon>Colpodellida</taxon>
        <taxon>Chromeraceae</taxon>
        <taxon>Chromera</taxon>
    </lineage>
</organism>
<name>A0A0G4FI66_9ALVE</name>
<dbReference type="VEuPathDB" id="CryptoDB:Cvel_17113"/>
<gene>
    <name evidence="1" type="ORF">Cvel_17113</name>
</gene>
<protein>
    <submittedName>
        <fullName evidence="1">Uncharacterized protein</fullName>
    </submittedName>
</protein>
<proteinExistence type="predicted"/>
<accession>A0A0G4FI66</accession>
<dbReference type="EMBL" id="CDMZ01000384">
    <property type="protein sequence ID" value="CEM13104.1"/>
    <property type="molecule type" value="Genomic_DNA"/>
</dbReference>
<dbReference type="AlphaFoldDB" id="A0A0G4FI66"/>
<reference evidence="1" key="1">
    <citation type="submission" date="2014-11" db="EMBL/GenBank/DDBJ databases">
        <authorList>
            <person name="Otto D Thomas"/>
            <person name="Naeem Raeece"/>
        </authorList>
    </citation>
    <scope>NUCLEOTIDE SEQUENCE</scope>
</reference>
<evidence type="ECO:0000313" key="1">
    <source>
        <dbReference type="EMBL" id="CEM13104.1"/>
    </source>
</evidence>
<sequence>MCAPAVKRAVAPASRRFFSRPAVLLGGGAVAGTLAQTYLGSSDKTWFDSRYHTEKSGDDLLEFYQDHALLHVIAILPWAYDLVMGNVTFDDVPEEGWENSTTNKMFGMEVSFTITQEDGEDEDGNEVVMQFNRKELFRNYIPGTKIRIAEQIWHFGFTRQEDGTYEVYHTSTSYWGPFPGKWVITAHQLFVAFLCKLHVNSEEFGNDTDAAEERLHHLPKWIMGMLFGKDKKTSFVQEFIDTVVGKPSNATILAARANLKAAAE</sequence>